<keyword evidence="2" id="KW-1185">Reference proteome</keyword>
<organism evidence="1 2">
    <name type="scientific">Posidoniimonas polymericola</name>
    <dbReference type="NCBI Taxonomy" id="2528002"/>
    <lineage>
        <taxon>Bacteria</taxon>
        <taxon>Pseudomonadati</taxon>
        <taxon>Planctomycetota</taxon>
        <taxon>Planctomycetia</taxon>
        <taxon>Pirellulales</taxon>
        <taxon>Lacipirellulaceae</taxon>
        <taxon>Posidoniimonas</taxon>
    </lineage>
</organism>
<dbReference type="OrthoDB" id="9818844at2"/>
<reference evidence="1 2" key="1">
    <citation type="submission" date="2019-02" db="EMBL/GenBank/DDBJ databases">
        <title>Deep-cultivation of Planctomycetes and their phenomic and genomic characterization uncovers novel biology.</title>
        <authorList>
            <person name="Wiegand S."/>
            <person name="Jogler M."/>
            <person name="Boedeker C."/>
            <person name="Pinto D."/>
            <person name="Vollmers J."/>
            <person name="Rivas-Marin E."/>
            <person name="Kohn T."/>
            <person name="Peeters S.H."/>
            <person name="Heuer A."/>
            <person name="Rast P."/>
            <person name="Oberbeckmann S."/>
            <person name="Bunk B."/>
            <person name="Jeske O."/>
            <person name="Meyerdierks A."/>
            <person name="Storesund J.E."/>
            <person name="Kallscheuer N."/>
            <person name="Luecker S."/>
            <person name="Lage O.M."/>
            <person name="Pohl T."/>
            <person name="Merkel B.J."/>
            <person name="Hornburger P."/>
            <person name="Mueller R.-W."/>
            <person name="Bruemmer F."/>
            <person name="Labrenz M."/>
            <person name="Spormann A.M."/>
            <person name="Op Den Camp H."/>
            <person name="Overmann J."/>
            <person name="Amann R."/>
            <person name="Jetten M.S.M."/>
            <person name="Mascher T."/>
            <person name="Medema M.H."/>
            <person name="Devos D.P."/>
            <person name="Kaster A.-K."/>
            <person name="Ovreas L."/>
            <person name="Rohde M."/>
            <person name="Galperin M.Y."/>
            <person name="Jogler C."/>
        </authorList>
    </citation>
    <scope>NUCLEOTIDE SEQUENCE [LARGE SCALE GENOMIC DNA]</scope>
    <source>
        <strain evidence="1 2">Pla123a</strain>
    </source>
</reference>
<dbReference type="Proteomes" id="UP000318478">
    <property type="component" value="Unassembled WGS sequence"/>
</dbReference>
<evidence type="ECO:0000313" key="1">
    <source>
        <dbReference type="EMBL" id="TWT74525.1"/>
    </source>
</evidence>
<dbReference type="RefSeq" id="WP_146588968.1">
    <property type="nucleotide sequence ID" value="NZ_SJPO01000008.1"/>
</dbReference>
<dbReference type="EMBL" id="SJPO01000008">
    <property type="protein sequence ID" value="TWT74525.1"/>
    <property type="molecule type" value="Genomic_DNA"/>
</dbReference>
<evidence type="ECO:0000313" key="2">
    <source>
        <dbReference type="Proteomes" id="UP000318478"/>
    </source>
</evidence>
<protein>
    <submittedName>
        <fullName evidence="1">Uncharacterized protein</fullName>
    </submittedName>
</protein>
<name>A0A5C5YHT7_9BACT</name>
<proteinExistence type="predicted"/>
<sequence length="504" mass="55918">MDLSKQKELERVFSSCADDGPTPEQAAKLERLLRDDPDLQEHYAKLVGVHVLLDAEVRLSGRRAQLPLDGAAPATCELVATHINADLGRTRSPWFTPSVLATLAAALVAAFWLGRSTNDTGPPAAQSRPARTAAAEDLLREDGLVISNDESLARLGYLLRDAGITSVRLPRCGGSADQQFTLCSGAAWYDRPARKKERGYLVSLRPGERMDVYFDTDAMGRNSLAIAEFDASGKLTGRTLQFNNLPSGVSKVRQSRAGMVGEFSEWNDSPYSRHYLFTGSHMLYDGLEEEVWRQSDFEVSLDHDGLMVLGWDDSGYSGMLREGEHDSPPDRDYNDIRAMIKFTSADSGVHGTEQSVSYYPLPEPSDIRANPDARGYIIDVRPGERVLLAASSDARWQNSLQIIEADSGRVVWRHDGSAPVQGARQQRNRGAYVITNHSDRARRYFIYGRHRRPSEDSDDAWIDTDFEVLASDDRSAVVGFNDTSGSLPADDWDDLRVVARWFGD</sequence>
<accession>A0A5C5YHT7</accession>
<comment type="caution">
    <text evidence="1">The sequence shown here is derived from an EMBL/GenBank/DDBJ whole genome shotgun (WGS) entry which is preliminary data.</text>
</comment>
<gene>
    <name evidence="1" type="ORF">Pla123a_33480</name>
</gene>
<dbReference type="AlphaFoldDB" id="A0A5C5YHT7"/>